<evidence type="ECO:0000256" key="6">
    <source>
        <dbReference type="ARBA" id="ARBA00022660"/>
    </source>
</evidence>
<evidence type="ECO:0000256" key="7">
    <source>
        <dbReference type="ARBA" id="ARBA00022692"/>
    </source>
</evidence>
<evidence type="ECO:0000256" key="13">
    <source>
        <dbReference type="ARBA" id="ARBA00023136"/>
    </source>
</evidence>
<evidence type="ECO:0000256" key="5">
    <source>
        <dbReference type="ARBA" id="ARBA00022448"/>
    </source>
</evidence>
<accession>A0ABN8PHK0</accession>
<reference evidence="18 19" key="1">
    <citation type="submission" date="2022-05" db="EMBL/GenBank/DDBJ databases">
        <authorList>
            <consortium name="Genoscope - CEA"/>
            <person name="William W."/>
        </authorList>
    </citation>
    <scope>NUCLEOTIDE SEQUENCE [LARGE SCALE GENOMIC DNA]</scope>
</reference>
<comment type="subunit">
    <text evidence="16">Complex I is composed of 45 different subunits. Interacts with BCAP31.</text>
</comment>
<proteinExistence type="inferred from homology"/>
<keyword evidence="9" id="KW-0809">Transit peptide</keyword>
<evidence type="ECO:0000256" key="3">
    <source>
        <dbReference type="ARBA" id="ARBA00008915"/>
    </source>
</evidence>
<evidence type="ECO:0000256" key="14">
    <source>
        <dbReference type="ARBA" id="ARBA00030753"/>
    </source>
</evidence>
<evidence type="ECO:0000256" key="11">
    <source>
        <dbReference type="ARBA" id="ARBA00022989"/>
    </source>
</evidence>
<evidence type="ECO:0000256" key="4">
    <source>
        <dbReference type="ARBA" id="ARBA00018632"/>
    </source>
</evidence>
<keyword evidence="12" id="KW-0496">Mitochondrion</keyword>
<evidence type="ECO:0000313" key="18">
    <source>
        <dbReference type="EMBL" id="CAH3141785.1"/>
    </source>
</evidence>
<keyword evidence="5" id="KW-0813">Transport</keyword>
<gene>
    <name evidence="18" type="ORF">PLOB_00041969</name>
</gene>
<evidence type="ECO:0000256" key="2">
    <source>
        <dbReference type="ARBA" id="ARBA00004434"/>
    </source>
</evidence>
<dbReference type="Pfam" id="PF10183">
    <property type="entry name" value="ESSS"/>
    <property type="match status" value="1"/>
</dbReference>
<keyword evidence="13 17" id="KW-0472">Membrane</keyword>
<sequence length="130" mass="15265">MAARSIFRAVSLCRRNIAFIAGSSRTQSIFTKYREPPNGFLFNEKPLKPGEKRQWEEWEEPWYRWWALILVVIPVMFYYKPDTKPQTWARKQALRIVAERDAAYEAAAARGEVVEEEEAGDVVINWKPLM</sequence>
<evidence type="ECO:0000256" key="8">
    <source>
        <dbReference type="ARBA" id="ARBA00022792"/>
    </source>
</evidence>
<feature type="transmembrane region" description="Helical" evidence="17">
    <location>
        <begin position="62"/>
        <end position="79"/>
    </location>
</feature>
<dbReference type="EMBL" id="CALNXK010000067">
    <property type="protein sequence ID" value="CAH3141785.1"/>
    <property type="molecule type" value="Genomic_DNA"/>
</dbReference>
<comment type="similarity">
    <text evidence="3">Belongs to the complex I NDUFB11 subunit family.</text>
</comment>
<protein>
    <recommendedName>
        <fullName evidence="4">NADH dehydrogenase [ubiquinone] 1 beta subcomplex subunit 11, mitochondrial</fullName>
    </recommendedName>
    <alternativeName>
        <fullName evidence="15">Complex I-ESSS</fullName>
    </alternativeName>
    <alternativeName>
        <fullName evidence="14">NADH-ubiquinone oxidoreductase ESSS subunit</fullName>
    </alternativeName>
</protein>
<organism evidence="18 19">
    <name type="scientific">Porites lobata</name>
    <dbReference type="NCBI Taxonomy" id="104759"/>
    <lineage>
        <taxon>Eukaryota</taxon>
        <taxon>Metazoa</taxon>
        <taxon>Cnidaria</taxon>
        <taxon>Anthozoa</taxon>
        <taxon>Hexacorallia</taxon>
        <taxon>Scleractinia</taxon>
        <taxon>Fungiina</taxon>
        <taxon>Poritidae</taxon>
        <taxon>Porites</taxon>
    </lineage>
</organism>
<keyword evidence="8" id="KW-0999">Mitochondrion inner membrane</keyword>
<evidence type="ECO:0000256" key="10">
    <source>
        <dbReference type="ARBA" id="ARBA00022982"/>
    </source>
</evidence>
<keyword evidence="7 17" id="KW-0812">Transmembrane</keyword>
<evidence type="ECO:0000256" key="12">
    <source>
        <dbReference type="ARBA" id="ARBA00023128"/>
    </source>
</evidence>
<comment type="caution">
    <text evidence="18">The sequence shown here is derived from an EMBL/GenBank/DDBJ whole genome shotgun (WGS) entry which is preliminary data.</text>
</comment>
<name>A0ABN8PHK0_9CNID</name>
<evidence type="ECO:0000256" key="9">
    <source>
        <dbReference type="ARBA" id="ARBA00022946"/>
    </source>
</evidence>
<comment type="subcellular location">
    <subcellularLocation>
        <location evidence="2">Mitochondrion inner membrane</location>
        <topology evidence="2">Single-pass membrane protein</topology>
    </subcellularLocation>
</comment>
<keyword evidence="19" id="KW-1185">Reference proteome</keyword>
<comment type="function">
    <text evidence="1">Accessory subunit of the mitochondrial membrane respiratory chain NADH dehydrogenase (Complex I), that is believed not to be involved in catalysis. Complex I functions in the transfer of electrons from NADH to the respiratory chain. The immediate electron acceptor for the enzyme is believed to be ubiquinone.</text>
</comment>
<dbReference type="PANTHER" id="PTHR40637:SF1">
    <property type="entry name" value="ESSS SUBUNIT OF NADH:UBIQUINONE OXIDOREDUCTASE (COMPLEX I) PROTEIN"/>
    <property type="match status" value="1"/>
</dbReference>
<dbReference type="Proteomes" id="UP001159405">
    <property type="component" value="Unassembled WGS sequence"/>
</dbReference>
<keyword evidence="11 17" id="KW-1133">Transmembrane helix</keyword>
<evidence type="ECO:0000256" key="15">
    <source>
        <dbReference type="ARBA" id="ARBA00031387"/>
    </source>
</evidence>
<evidence type="ECO:0000256" key="17">
    <source>
        <dbReference type="SAM" id="Phobius"/>
    </source>
</evidence>
<dbReference type="PANTHER" id="PTHR40637">
    <property type="entry name" value="ESSS SUBUNIT OF NADH:UBIQUINONE OXIDOREDUCTASE (COMPLEX I) PROTEIN"/>
    <property type="match status" value="1"/>
</dbReference>
<evidence type="ECO:0000313" key="19">
    <source>
        <dbReference type="Proteomes" id="UP001159405"/>
    </source>
</evidence>
<keyword evidence="10" id="KW-0249">Electron transport</keyword>
<dbReference type="InterPro" id="IPR019329">
    <property type="entry name" value="NADH_UbQ_OxRdtase_ESSS_su"/>
</dbReference>
<evidence type="ECO:0000256" key="16">
    <source>
        <dbReference type="ARBA" id="ARBA00046528"/>
    </source>
</evidence>
<evidence type="ECO:0000256" key="1">
    <source>
        <dbReference type="ARBA" id="ARBA00003195"/>
    </source>
</evidence>
<keyword evidence="6" id="KW-0679">Respiratory chain</keyword>